<dbReference type="AlphaFoldDB" id="A0A2P5EDL9"/>
<keyword evidence="2" id="KW-1185">Reference proteome</keyword>
<protein>
    <submittedName>
        <fullName evidence="1">Uncharacterized protein</fullName>
    </submittedName>
</protein>
<proteinExistence type="predicted"/>
<dbReference type="EMBL" id="JXTC01000175">
    <property type="protein sequence ID" value="PON83641.1"/>
    <property type="molecule type" value="Genomic_DNA"/>
</dbReference>
<name>A0A2P5EDL9_TREOI</name>
<organism evidence="1 2">
    <name type="scientific">Trema orientale</name>
    <name type="common">Charcoal tree</name>
    <name type="synonym">Celtis orientalis</name>
    <dbReference type="NCBI Taxonomy" id="63057"/>
    <lineage>
        <taxon>Eukaryota</taxon>
        <taxon>Viridiplantae</taxon>
        <taxon>Streptophyta</taxon>
        <taxon>Embryophyta</taxon>
        <taxon>Tracheophyta</taxon>
        <taxon>Spermatophyta</taxon>
        <taxon>Magnoliopsida</taxon>
        <taxon>eudicotyledons</taxon>
        <taxon>Gunneridae</taxon>
        <taxon>Pentapetalae</taxon>
        <taxon>rosids</taxon>
        <taxon>fabids</taxon>
        <taxon>Rosales</taxon>
        <taxon>Cannabaceae</taxon>
        <taxon>Trema</taxon>
    </lineage>
</organism>
<accession>A0A2P5EDL9</accession>
<dbReference type="Proteomes" id="UP000237000">
    <property type="component" value="Unassembled WGS sequence"/>
</dbReference>
<comment type="caution">
    <text evidence="1">The sequence shown here is derived from an EMBL/GenBank/DDBJ whole genome shotgun (WGS) entry which is preliminary data.</text>
</comment>
<dbReference type="InParanoid" id="A0A2P5EDL9"/>
<evidence type="ECO:0000313" key="2">
    <source>
        <dbReference type="Proteomes" id="UP000237000"/>
    </source>
</evidence>
<reference evidence="2" key="1">
    <citation type="submission" date="2016-06" db="EMBL/GenBank/DDBJ databases">
        <title>Parallel loss of symbiosis genes in relatives of nitrogen-fixing non-legume Parasponia.</title>
        <authorList>
            <person name="Van Velzen R."/>
            <person name="Holmer R."/>
            <person name="Bu F."/>
            <person name="Rutten L."/>
            <person name="Van Zeijl A."/>
            <person name="Liu W."/>
            <person name="Santuari L."/>
            <person name="Cao Q."/>
            <person name="Sharma T."/>
            <person name="Shen D."/>
            <person name="Roswanjaya Y."/>
            <person name="Wardhani T."/>
            <person name="Kalhor M.S."/>
            <person name="Jansen J."/>
            <person name="Van den Hoogen J."/>
            <person name="Gungor B."/>
            <person name="Hartog M."/>
            <person name="Hontelez J."/>
            <person name="Verver J."/>
            <person name="Yang W.-C."/>
            <person name="Schijlen E."/>
            <person name="Repin R."/>
            <person name="Schilthuizen M."/>
            <person name="Schranz E."/>
            <person name="Heidstra R."/>
            <person name="Miyata K."/>
            <person name="Fedorova E."/>
            <person name="Kohlen W."/>
            <person name="Bisseling T."/>
            <person name="Smit S."/>
            <person name="Geurts R."/>
        </authorList>
    </citation>
    <scope>NUCLEOTIDE SEQUENCE [LARGE SCALE GENOMIC DNA]</scope>
    <source>
        <strain evidence="2">cv. RG33-2</strain>
    </source>
</reference>
<evidence type="ECO:0000313" key="1">
    <source>
        <dbReference type="EMBL" id="PON83641.1"/>
    </source>
</evidence>
<sequence length="83" mass="9345">MGALILPQTRLGFLLYMSQEPPLKRHSTSELGNLLKLVQNKGPVLVEFAMEGSTFSIVGYNAKYFSRWISTIVRQNIPPCYPS</sequence>
<gene>
    <name evidence="1" type="ORF">TorRG33x02_205980</name>
</gene>